<keyword evidence="2" id="KW-1185">Reference proteome</keyword>
<protein>
    <submittedName>
        <fullName evidence="1">Uncharacterized protein</fullName>
    </submittedName>
</protein>
<accession>A0A8X6G5E4</accession>
<organism evidence="1 2">
    <name type="scientific">Trichonephila clavata</name>
    <name type="common">Joro spider</name>
    <name type="synonym">Nephila clavata</name>
    <dbReference type="NCBI Taxonomy" id="2740835"/>
    <lineage>
        <taxon>Eukaryota</taxon>
        <taxon>Metazoa</taxon>
        <taxon>Ecdysozoa</taxon>
        <taxon>Arthropoda</taxon>
        <taxon>Chelicerata</taxon>
        <taxon>Arachnida</taxon>
        <taxon>Araneae</taxon>
        <taxon>Araneomorphae</taxon>
        <taxon>Entelegynae</taxon>
        <taxon>Araneoidea</taxon>
        <taxon>Nephilidae</taxon>
        <taxon>Trichonephila</taxon>
    </lineage>
</organism>
<name>A0A8X6G5E4_TRICU</name>
<dbReference type="EMBL" id="BMAO01034350">
    <property type="protein sequence ID" value="GFQ96008.1"/>
    <property type="molecule type" value="Genomic_DNA"/>
</dbReference>
<sequence length="81" mass="9625">MTALRISATKLLRSRMLWSFRDLSNSDPKFDHVIAVDYKMHTLSDIEWPAYSPALTPCHFFWLVCERLDPQTIQLNWTNHF</sequence>
<dbReference type="Proteomes" id="UP000887116">
    <property type="component" value="Unassembled WGS sequence"/>
</dbReference>
<evidence type="ECO:0000313" key="2">
    <source>
        <dbReference type="Proteomes" id="UP000887116"/>
    </source>
</evidence>
<evidence type="ECO:0000313" key="1">
    <source>
        <dbReference type="EMBL" id="GFQ96008.1"/>
    </source>
</evidence>
<dbReference type="AlphaFoldDB" id="A0A8X6G5E4"/>
<gene>
    <name evidence="1" type="ORF">TNCT_100451</name>
</gene>
<comment type="caution">
    <text evidence="1">The sequence shown here is derived from an EMBL/GenBank/DDBJ whole genome shotgun (WGS) entry which is preliminary data.</text>
</comment>
<reference evidence="1" key="1">
    <citation type="submission" date="2020-07" db="EMBL/GenBank/DDBJ databases">
        <title>Multicomponent nature underlies the extraordinary mechanical properties of spider dragline silk.</title>
        <authorList>
            <person name="Kono N."/>
            <person name="Nakamura H."/>
            <person name="Mori M."/>
            <person name="Yoshida Y."/>
            <person name="Ohtoshi R."/>
            <person name="Malay A.D."/>
            <person name="Moran D.A.P."/>
            <person name="Tomita M."/>
            <person name="Numata K."/>
            <person name="Arakawa K."/>
        </authorList>
    </citation>
    <scope>NUCLEOTIDE SEQUENCE</scope>
</reference>
<proteinExistence type="predicted"/>